<evidence type="ECO:0000256" key="1">
    <source>
        <dbReference type="ARBA" id="ARBA00023015"/>
    </source>
</evidence>
<dbReference type="PANTHER" id="PTHR30136:SF24">
    <property type="entry name" value="HTH-TYPE TRANSCRIPTIONAL REPRESSOR ALLR"/>
    <property type="match status" value="1"/>
</dbReference>
<geneLocation type="plasmid" evidence="6 8">
    <name>AbAZ39_p3</name>
</geneLocation>
<keyword evidence="9" id="KW-1185">Reference proteome</keyword>
<proteinExistence type="predicted"/>
<dbReference type="SMART" id="SM00346">
    <property type="entry name" value="HTH_ICLR"/>
    <property type="match status" value="1"/>
</dbReference>
<dbReference type="Pfam" id="PF09339">
    <property type="entry name" value="HTH_IclR"/>
    <property type="match status" value="1"/>
</dbReference>
<dbReference type="Proteomes" id="UP000027186">
    <property type="component" value="Plasmid AbAZ39_p3"/>
</dbReference>
<keyword evidence="6" id="KW-0614">Plasmid</keyword>
<dbReference type="SUPFAM" id="SSF46785">
    <property type="entry name" value="Winged helix' DNA-binding domain"/>
    <property type="match status" value="1"/>
</dbReference>
<dbReference type="AlphaFoldDB" id="A0A060DYP3"/>
<dbReference type="InterPro" id="IPR029016">
    <property type="entry name" value="GAF-like_dom_sf"/>
</dbReference>
<dbReference type="InterPro" id="IPR005471">
    <property type="entry name" value="Tscrpt_reg_IclR_N"/>
</dbReference>
<dbReference type="Pfam" id="PF01614">
    <property type="entry name" value="IclR_C"/>
    <property type="match status" value="1"/>
</dbReference>
<dbReference type="GO" id="GO:0003677">
    <property type="term" value="F:DNA binding"/>
    <property type="evidence" value="ECO:0007669"/>
    <property type="project" value="UniProtKB-KW"/>
</dbReference>
<feature type="domain" description="HTH iclR-type" evidence="4">
    <location>
        <begin position="23"/>
        <end position="85"/>
    </location>
</feature>
<dbReference type="PROSITE" id="PS51078">
    <property type="entry name" value="ICLR_ED"/>
    <property type="match status" value="1"/>
</dbReference>
<organism evidence="6 8">
    <name type="scientific">Azospirillum argentinense</name>
    <dbReference type="NCBI Taxonomy" id="2970906"/>
    <lineage>
        <taxon>Bacteria</taxon>
        <taxon>Pseudomonadati</taxon>
        <taxon>Pseudomonadota</taxon>
        <taxon>Alphaproteobacteria</taxon>
        <taxon>Rhodospirillales</taxon>
        <taxon>Azospirillaceae</taxon>
        <taxon>Azospirillum</taxon>
    </lineage>
</organism>
<evidence type="ECO:0000313" key="6">
    <source>
        <dbReference type="EMBL" id="AIB15899.1"/>
    </source>
</evidence>
<dbReference type="InterPro" id="IPR036390">
    <property type="entry name" value="WH_DNA-bd_sf"/>
</dbReference>
<dbReference type="Proteomes" id="UP001628281">
    <property type="component" value="Unassembled WGS sequence"/>
</dbReference>
<accession>A0A060DYP3</accession>
<sequence length="282" mass="30415">MLTDDQDRESFTLSTTFNAGKPVGAVVSAFAILRHLAAQDGAVSSAQVARALGLNPSTCFNILKTLAAERVVQFEEVGKAYRLGAGLLELAGSALDQVGYTRLLHPELERLAAVWQTPMTAWLRVSDHRVMLVDQAVSSSAIQIHMRIGHRLPLLVGALGRCMAAHAGLPVEEMRRQYAAVRQDNPPPFEQFLAEVEEARTAGYAVDRDGFTRGVTTVSSPILDDEGRPFLALSAVGLTAQFSDERTAAMAADLRDTTRRIGRLLAGPGRAAAPLSPRETTR</sequence>
<dbReference type="Gene3D" id="1.10.10.10">
    <property type="entry name" value="Winged helix-like DNA-binding domain superfamily/Winged helix DNA-binding domain"/>
    <property type="match status" value="1"/>
</dbReference>
<dbReference type="Gene3D" id="3.30.450.40">
    <property type="match status" value="1"/>
</dbReference>
<dbReference type="GO" id="GO:0003700">
    <property type="term" value="F:DNA-binding transcription factor activity"/>
    <property type="evidence" value="ECO:0007669"/>
    <property type="project" value="TreeGrafter"/>
</dbReference>
<evidence type="ECO:0000256" key="2">
    <source>
        <dbReference type="ARBA" id="ARBA00023125"/>
    </source>
</evidence>
<evidence type="ECO:0000259" key="5">
    <source>
        <dbReference type="PROSITE" id="PS51078"/>
    </source>
</evidence>
<dbReference type="RefSeq" id="WP_040137599.1">
    <property type="nucleotide sequence ID" value="NZ_CP007796.1"/>
</dbReference>
<feature type="domain" description="IclR-ED" evidence="5">
    <location>
        <begin position="86"/>
        <end position="267"/>
    </location>
</feature>
<dbReference type="InterPro" id="IPR050707">
    <property type="entry name" value="HTH_MetabolicPath_Reg"/>
</dbReference>
<keyword evidence="2" id="KW-0238">DNA-binding</keyword>
<dbReference type="EMBL" id="JBJLSN010000015">
    <property type="protein sequence ID" value="MFL7902153.1"/>
    <property type="molecule type" value="Genomic_DNA"/>
</dbReference>
<evidence type="ECO:0000256" key="3">
    <source>
        <dbReference type="ARBA" id="ARBA00023163"/>
    </source>
</evidence>
<reference evidence="7 9" key="2">
    <citation type="submission" date="2024-11" db="EMBL/GenBank/DDBJ databases">
        <title>Draft genome sequences of two bacteria associated to sugarcane roots in Colombia.</title>
        <authorList>
            <person name="Pardo-Diaz S."/>
            <person name="Masmela-Mendoza J."/>
            <person name="Delgadillo-Duran P."/>
            <person name="Bautista E.J."/>
            <person name="Rojas-Tapias D.F."/>
        </authorList>
    </citation>
    <scope>NUCLEOTIDE SEQUENCE [LARGE SCALE GENOMIC DNA]</scope>
    <source>
        <strain evidence="7 9">Ap18</strain>
    </source>
</reference>
<evidence type="ECO:0000313" key="8">
    <source>
        <dbReference type="Proteomes" id="UP000027186"/>
    </source>
</evidence>
<dbReference type="InterPro" id="IPR036388">
    <property type="entry name" value="WH-like_DNA-bd_sf"/>
</dbReference>
<dbReference type="EMBL" id="CP007796">
    <property type="protein sequence ID" value="AIB15899.1"/>
    <property type="molecule type" value="Genomic_DNA"/>
</dbReference>
<dbReference type="PROSITE" id="PS51077">
    <property type="entry name" value="HTH_ICLR"/>
    <property type="match status" value="1"/>
</dbReference>
<reference evidence="6 8" key="1">
    <citation type="journal article" date="2014" name="Genome Announc.">
        <title>Complete Genome Sequence of the Model Rhizosphere Strain Azospirillum brasilense Az39, Successfully Applied in Agriculture.</title>
        <authorList>
            <person name="Rivera D."/>
            <person name="Revale S."/>
            <person name="Molina R."/>
            <person name="Gualpa J."/>
            <person name="Puente M."/>
            <person name="Maroniche G."/>
            <person name="Paris G."/>
            <person name="Baker D."/>
            <person name="Clavijo B."/>
            <person name="McLay K."/>
            <person name="Spaepen S."/>
            <person name="Perticari A."/>
            <person name="Vazquez M."/>
            <person name="Wisniewski-Dye F."/>
            <person name="Watkins C."/>
            <person name="Martinez-Abarca F."/>
            <person name="Vanderleyden J."/>
            <person name="Cassan F."/>
        </authorList>
    </citation>
    <scope>NUCLEOTIDE SEQUENCE [LARGE SCALE GENOMIC DNA]</scope>
    <source>
        <strain evidence="6 8">Az39</strain>
        <plasmid evidence="6">AbAZ39_p3</plasmid>
    </source>
</reference>
<keyword evidence="1" id="KW-0805">Transcription regulation</keyword>
<dbReference type="SUPFAM" id="SSF55781">
    <property type="entry name" value="GAF domain-like"/>
    <property type="match status" value="1"/>
</dbReference>
<evidence type="ECO:0000313" key="7">
    <source>
        <dbReference type="EMBL" id="MFL7902153.1"/>
    </source>
</evidence>
<protein>
    <submittedName>
        <fullName evidence="7">IclR family transcriptional regulator</fullName>
    </submittedName>
</protein>
<dbReference type="GO" id="GO:0045892">
    <property type="term" value="P:negative regulation of DNA-templated transcription"/>
    <property type="evidence" value="ECO:0007669"/>
    <property type="project" value="TreeGrafter"/>
</dbReference>
<evidence type="ECO:0000259" key="4">
    <source>
        <dbReference type="PROSITE" id="PS51077"/>
    </source>
</evidence>
<name>A0A060DYP3_9PROT</name>
<dbReference type="KEGG" id="abq:ABAZ39_29010"/>
<evidence type="ECO:0000313" key="9">
    <source>
        <dbReference type="Proteomes" id="UP001628281"/>
    </source>
</evidence>
<gene>
    <name evidence="6" type="ORF">ABAZ39_29010</name>
    <name evidence="7" type="ORF">ACJ41P_13535</name>
</gene>
<dbReference type="PANTHER" id="PTHR30136">
    <property type="entry name" value="HELIX-TURN-HELIX TRANSCRIPTIONAL REGULATOR, ICLR FAMILY"/>
    <property type="match status" value="1"/>
</dbReference>
<keyword evidence="3" id="KW-0804">Transcription</keyword>
<dbReference type="InterPro" id="IPR014757">
    <property type="entry name" value="Tscrpt_reg_IclR_C"/>
</dbReference>